<evidence type="ECO:0000313" key="1">
    <source>
        <dbReference type="EMBL" id="JAE02032.1"/>
    </source>
</evidence>
<protein>
    <submittedName>
        <fullName evidence="1">Uncharacterized protein</fullName>
    </submittedName>
</protein>
<organism evidence="1">
    <name type="scientific">Arundo donax</name>
    <name type="common">Giant reed</name>
    <name type="synonym">Donax arundinaceus</name>
    <dbReference type="NCBI Taxonomy" id="35708"/>
    <lineage>
        <taxon>Eukaryota</taxon>
        <taxon>Viridiplantae</taxon>
        <taxon>Streptophyta</taxon>
        <taxon>Embryophyta</taxon>
        <taxon>Tracheophyta</taxon>
        <taxon>Spermatophyta</taxon>
        <taxon>Magnoliopsida</taxon>
        <taxon>Liliopsida</taxon>
        <taxon>Poales</taxon>
        <taxon>Poaceae</taxon>
        <taxon>PACMAD clade</taxon>
        <taxon>Arundinoideae</taxon>
        <taxon>Arundineae</taxon>
        <taxon>Arundo</taxon>
    </lineage>
</organism>
<dbReference type="AlphaFoldDB" id="A0A0A9EPL0"/>
<name>A0A0A9EPL0_ARUDO</name>
<sequence>MRHQHQSKAKIHRFYLRLTMANLFFPGAAE</sequence>
<reference evidence="1" key="1">
    <citation type="submission" date="2014-09" db="EMBL/GenBank/DDBJ databases">
        <authorList>
            <person name="Magalhaes I.L.F."/>
            <person name="Oliveira U."/>
            <person name="Santos F.R."/>
            <person name="Vidigal T.H.D.A."/>
            <person name="Brescovit A.D."/>
            <person name="Santos A.J."/>
        </authorList>
    </citation>
    <scope>NUCLEOTIDE SEQUENCE</scope>
    <source>
        <tissue evidence="1">Shoot tissue taken approximately 20 cm above the soil surface</tissue>
    </source>
</reference>
<dbReference type="EMBL" id="GBRH01195864">
    <property type="protein sequence ID" value="JAE02032.1"/>
    <property type="molecule type" value="Transcribed_RNA"/>
</dbReference>
<reference evidence="1" key="2">
    <citation type="journal article" date="2015" name="Data Brief">
        <title>Shoot transcriptome of the giant reed, Arundo donax.</title>
        <authorList>
            <person name="Barrero R.A."/>
            <person name="Guerrero F.D."/>
            <person name="Moolhuijzen P."/>
            <person name="Goolsby J.A."/>
            <person name="Tidwell J."/>
            <person name="Bellgard S.E."/>
            <person name="Bellgard M.I."/>
        </authorList>
    </citation>
    <scope>NUCLEOTIDE SEQUENCE</scope>
    <source>
        <tissue evidence="1">Shoot tissue taken approximately 20 cm above the soil surface</tissue>
    </source>
</reference>
<accession>A0A0A9EPL0</accession>
<proteinExistence type="predicted"/>